<gene>
    <name evidence="1" type="ORF">BCM02_112269</name>
</gene>
<protein>
    <submittedName>
        <fullName evidence="1">Putative nucleotidyltransferase-like protein</fullName>
    </submittedName>
</protein>
<proteinExistence type="predicted"/>
<comment type="caution">
    <text evidence="1">The sequence shown here is derived from an EMBL/GenBank/DDBJ whole genome shotgun (WGS) entry which is preliminary data.</text>
</comment>
<dbReference type="EMBL" id="VNHS01000012">
    <property type="protein sequence ID" value="TYP70288.1"/>
    <property type="molecule type" value="Genomic_DNA"/>
</dbReference>
<keyword evidence="2" id="KW-1185">Reference proteome</keyword>
<dbReference type="Pfam" id="PF14907">
    <property type="entry name" value="NTP_transf_5"/>
    <property type="match status" value="1"/>
</dbReference>
<evidence type="ECO:0000313" key="1">
    <source>
        <dbReference type="EMBL" id="TYP70288.1"/>
    </source>
</evidence>
<dbReference type="Proteomes" id="UP000323257">
    <property type="component" value="Unassembled WGS sequence"/>
</dbReference>
<dbReference type="GO" id="GO:0016740">
    <property type="term" value="F:transferase activity"/>
    <property type="evidence" value="ECO:0007669"/>
    <property type="project" value="UniProtKB-KW"/>
</dbReference>
<name>A0A5S5BVD9_9BACL</name>
<organism evidence="1 2">
    <name type="scientific">Paenibacillus methanolicus</name>
    <dbReference type="NCBI Taxonomy" id="582686"/>
    <lineage>
        <taxon>Bacteria</taxon>
        <taxon>Bacillati</taxon>
        <taxon>Bacillota</taxon>
        <taxon>Bacilli</taxon>
        <taxon>Bacillales</taxon>
        <taxon>Paenibacillaceae</taxon>
        <taxon>Paenibacillus</taxon>
    </lineage>
</organism>
<sequence>METELQMKPGSFSAELQVLLAMLALENNSDALTDLAVDLEKIDWDVFLDLARHHRVYPILHATAKKRRLEQIPPEVLRELEAGHVRNVFQMLRMAGEMERICRALDEAQIRSIILKGPVLAELLYGDVALRTCKDLDMLISMDDIERAEAILAELGYEMDEGQERILNYRKWKEHHVSYTHRSTQVQIELHWKLHSNKINEPSFDLLCERSVASPLTAYPVRMLGKEDLFMYLSTHGARHGWFRLRWLLDMDRLLKTDVEWSKLTELMGSYHVKQIGGQALLMANALFQTPLPPQSRDLTLNKHARKIADQAMLFIEKKASLSPIPKELVRYYKNYLFSLRSTAQRVSFLLSQMYPNTLDAQTLPLPKGFHFLYFPMKPFLWVFRQLKN</sequence>
<accession>A0A5S5BVD9</accession>
<dbReference type="Gene3D" id="3.30.460.40">
    <property type="match status" value="1"/>
</dbReference>
<reference evidence="1 2" key="1">
    <citation type="submission" date="2019-07" db="EMBL/GenBank/DDBJ databases">
        <title>Genomic Encyclopedia of Type Strains, Phase III (KMG-III): the genomes of soil and plant-associated and newly described type strains.</title>
        <authorList>
            <person name="Whitman W."/>
        </authorList>
    </citation>
    <scope>NUCLEOTIDE SEQUENCE [LARGE SCALE GENOMIC DNA]</scope>
    <source>
        <strain evidence="1 2">BL24</strain>
    </source>
</reference>
<dbReference type="RefSeq" id="WP_148932632.1">
    <property type="nucleotide sequence ID" value="NZ_VNHS01000012.1"/>
</dbReference>
<keyword evidence="1" id="KW-0808">Transferase</keyword>
<evidence type="ECO:0000313" key="2">
    <source>
        <dbReference type="Proteomes" id="UP000323257"/>
    </source>
</evidence>
<dbReference type="OrthoDB" id="9773927at2"/>
<dbReference type="AlphaFoldDB" id="A0A5S5BVD9"/>
<dbReference type="InterPro" id="IPR039498">
    <property type="entry name" value="NTP_transf_5"/>
</dbReference>